<dbReference type="AlphaFoldDB" id="A0A3A9WJP3"/>
<dbReference type="Proteomes" id="UP000268652">
    <property type="component" value="Unassembled WGS sequence"/>
</dbReference>
<reference evidence="3 4" key="1">
    <citation type="submission" date="2018-09" db="EMBL/GenBank/DDBJ databases">
        <title>Streptomyces sp. nov. DS1-2, an endophytic actinomycete isolated from roots of Dendrobium scabrilingue.</title>
        <authorList>
            <person name="Kuncharoen N."/>
            <person name="Kudo T."/>
            <person name="Ohkuma M."/>
            <person name="Yuki M."/>
            <person name="Tanasupawat S."/>
        </authorList>
    </citation>
    <scope>NUCLEOTIDE SEQUENCE [LARGE SCALE GENOMIC DNA]</scope>
    <source>
        <strain evidence="1 4">AZ1-7</strain>
        <strain evidence="2 3">DS1-2</strain>
    </source>
</reference>
<organism evidence="1 4">
    <name type="scientific">Streptomyces radicis</name>
    <dbReference type="NCBI Taxonomy" id="1750517"/>
    <lineage>
        <taxon>Bacteria</taxon>
        <taxon>Bacillati</taxon>
        <taxon>Actinomycetota</taxon>
        <taxon>Actinomycetes</taxon>
        <taxon>Kitasatosporales</taxon>
        <taxon>Streptomycetaceae</taxon>
        <taxon>Streptomyces</taxon>
    </lineage>
</organism>
<evidence type="ECO:0000313" key="3">
    <source>
        <dbReference type="Proteomes" id="UP000268652"/>
    </source>
</evidence>
<sequence>MHIHGYEWLGEKATFDREGTRRPVEREPTPQSPQDVIERYRRAAAEFPTSEVPPLETALWLMKPTAVIRGTWTEPKEAGEWLDLRLAELAPRYASAGDRDATRLTARVKAAVERLARGGDVSLGHYVKGTVFHSVALVTCSPNHTRPTLPCPAR</sequence>
<dbReference type="OrthoDB" id="4320824at2"/>
<dbReference type="Proteomes" id="UP000275024">
    <property type="component" value="Unassembled WGS sequence"/>
</dbReference>
<protein>
    <submittedName>
        <fullName evidence="1">Uncharacterized protein</fullName>
    </submittedName>
</protein>
<evidence type="ECO:0000313" key="4">
    <source>
        <dbReference type="Proteomes" id="UP000275024"/>
    </source>
</evidence>
<evidence type="ECO:0000313" key="2">
    <source>
        <dbReference type="EMBL" id="RKN23302.1"/>
    </source>
</evidence>
<gene>
    <name evidence="2" type="ORF">D7318_12375</name>
    <name evidence="1" type="ORF">D7319_11420</name>
</gene>
<accession>A0A3A9WJP3</accession>
<keyword evidence="3" id="KW-1185">Reference proteome</keyword>
<proteinExistence type="predicted"/>
<evidence type="ECO:0000313" key="1">
    <source>
        <dbReference type="EMBL" id="RKN09664.1"/>
    </source>
</evidence>
<name>A0A3A9WJP3_9ACTN</name>
<comment type="caution">
    <text evidence="1">The sequence shown here is derived from an EMBL/GenBank/DDBJ whole genome shotgun (WGS) entry which is preliminary data.</text>
</comment>
<dbReference type="EMBL" id="RBDY01000007">
    <property type="protein sequence ID" value="RKN23302.1"/>
    <property type="molecule type" value="Genomic_DNA"/>
</dbReference>
<dbReference type="EMBL" id="RBDX01000007">
    <property type="protein sequence ID" value="RKN09664.1"/>
    <property type="molecule type" value="Genomic_DNA"/>
</dbReference>
<dbReference type="RefSeq" id="WP_120696990.1">
    <property type="nucleotide sequence ID" value="NZ_RBDX01000007.1"/>
</dbReference>